<evidence type="ECO:0000256" key="1">
    <source>
        <dbReference type="SAM" id="SignalP"/>
    </source>
</evidence>
<keyword evidence="1" id="KW-0732">Signal</keyword>
<evidence type="ECO:0008006" key="4">
    <source>
        <dbReference type="Google" id="ProtNLM"/>
    </source>
</evidence>
<feature type="chain" id="PRO_5035260533" description="Apple domain-containing protein" evidence="1">
    <location>
        <begin position="17"/>
        <end position="393"/>
    </location>
</feature>
<gene>
    <name evidence="2" type="ORF">FEQUK3_LOCUS5137</name>
</gene>
<dbReference type="AlphaFoldDB" id="A0A8J2IR80"/>
<comment type="caution">
    <text evidence="2">The sequence shown here is derived from an EMBL/GenBank/DDBJ whole genome shotgun (WGS) entry which is preliminary data.</text>
</comment>
<feature type="signal peptide" evidence="1">
    <location>
        <begin position="1"/>
        <end position="16"/>
    </location>
</feature>
<dbReference type="EMBL" id="CAJSTJ010000129">
    <property type="protein sequence ID" value="CAG7559420.1"/>
    <property type="molecule type" value="Genomic_DNA"/>
</dbReference>
<proteinExistence type="predicted"/>
<protein>
    <recommendedName>
        <fullName evidence="4">Apple domain-containing protein</fullName>
    </recommendedName>
</protein>
<dbReference type="Proteomes" id="UP000693738">
    <property type="component" value="Unassembled WGS sequence"/>
</dbReference>
<organism evidence="2 3">
    <name type="scientific">Fusarium equiseti</name>
    <name type="common">Fusarium scirpi</name>
    <dbReference type="NCBI Taxonomy" id="61235"/>
    <lineage>
        <taxon>Eukaryota</taxon>
        <taxon>Fungi</taxon>
        <taxon>Dikarya</taxon>
        <taxon>Ascomycota</taxon>
        <taxon>Pezizomycotina</taxon>
        <taxon>Sordariomycetes</taxon>
        <taxon>Hypocreomycetidae</taxon>
        <taxon>Hypocreales</taxon>
        <taxon>Nectriaceae</taxon>
        <taxon>Fusarium</taxon>
        <taxon>Fusarium incarnatum-equiseti species complex</taxon>
    </lineage>
</organism>
<accession>A0A8J2IR80</accession>
<name>A0A8J2IR80_FUSEQ</name>
<sequence length="393" mass="42506">MKIHIVLTFLAAAVSATRPPTCKGSAPSYCKYTSNRDAVDCKKLFVKSYINVATCQLPAKTITSTRTNRPTKHITKTLAPPPRFTKVYTTVTKTGKPITPPTITITATSIKIDTTILTDKTTIVDLRTITKIEYNDAIDVKTVTQTTTSTTLVPFNDDKVCTRKKRDLAKRLPTSCSCFLTATKPAATSIATVTKNLPAVTHTVYKFGGPRKVIRLIVTIFRYKNGPTLTAPETTTTSTATITQTDRTLVTVVDSQITTTTATEDSIESITVTKGETATATATQHPCDNAGSIRPMKDFMSSPNVRFTYVKPVSGDTAVKECCQTCYTLRNCVFYRIGGGVCEVGTTRPTFSDSCASPLCPQGFPDLTVGIADGNDYYTGPCSGSVSAWSERK</sequence>
<reference evidence="2" key="1">
    <citation type="submission" date="2021-05" db="EMBL/GenBank/DDBJ databases">
        <authorList>
            <person name="Khan N."/>
        </authorList>
    </citation>
    <scope>NUCLEOTIDE SEQUENCE</scope>
</reference>
<evidence type="ECO:0000313" key="2">
    <source>
        <dbReference type="EMBL" id="CAG7559420.1"/>
    </source>
</evidence>
<evidence type="ECO:0000313" key="3">
    <source>
        <dbReference type="Proteomes" id="UP000693738"/>
    </source>
</evidence>